<evidence type="ECO:0000313" key="1">
    <source>
        <dbReference type="EMBL" id="AKH47573.1"/>
    </source>
</evidence>
<organism evidence="1">
    <name type="scientific">uncultured marine virus</name>
    <dbReference type="NCBI Taxonomy" id="186617"/>
    <lineage>
        <taxon>Viruses</taxon>
        <taxon>environmental samples</taxon>
    </lineage>
</organism>
<sequence length="53" mass="6131">MSTKTMTVRPSWKTWAARSLTYRHPNGVGSLKQLRIMLADKTVFYLANSIWCN</sequence>
<reference evidence="1" key="2">
    <citation type="submission" date="2015-03" db="EMBL/GenBank/DDBJ databases">
        <authorList>
            <person name="Chow C.-E.T."/>
            <person name="Winget D.M."/>
            <person name="White R.A.III."/>
            <person name="Hallam S.J."/>
            <person name="Suttle C.A."/>
        </authorList>
    </citation>
    <scope>NUCLEOTIDE SEQUENCE</scope>
    <source>
        <strain evidence="1">Oxic1_1</strain>
    </source>
</reference>
<protein>
    <submittedName>
        <fullName evidence="1">Uncharacterized protein</fullName>
    </submittedName>
</protein>
<reference evidence="1" key="1">
    <citation type="journal article" date="2015" name="Front. Microbiol.">
        <title>Combining genomic sequencing methods to explore viral diversity and reveal potential virus-host interactions.</title>
        <authorList>
            <person name="Chow C.E."/>
            <person name="Winget D.M."/>
            <person name="White R.A.III."/>
            <person name="Hallam S.J."/>
            <person name="Suttle C.A."/>
        </authorList>
    </citation>
    <scope>NUCLEOTIDE SEQUENCE</scope>
    <source>
        <strain evidence="1">Oxic1_1</strain>
    </source>
</reference>
<accession>A0A0F7L7P6</accession>
<proteinExistence type="predicted"/>
<dbReference type="EMBL" id="KR029596">
    <property type="protein sequence ID" value="AKH47573.1"/>
    <property type="molecule type" value="Genomic_DNA"/>
</dbReference>
<name>A0A0F7L7P6_9VIRU</name>